<dbReference type="Gene3D" id="3.40.1280.10">
    <property type="match status" value="1"/>
</dbReference>
<keyword evidence="6" id="KW-0963">Cytoplasm</keyword>
<dbReference type="HAMAP" id="MF_00658">
    <property type="entry name" value="23SrRNA_methyltr_H"/>
    <property type="match status" value="1"/>
</dbReference>
<dbReference type="PIRSF" id="PIRSF004505">
    <property type="entry name" value="MT_bac"/>
    <property type="match status" value="1"/>
</dbReference>
<dbReference type="GO" id="GO:0008168">
    <property type="term" value="F:methyltransferase activity"/>
    <property type="evidence" value="ECO:0007669"/>
    <property type="project" value="UniProtKB-KW"/>
</dbReference>
<keyword evidence="8" id="KW-1185">Reference proteome</keyword>
<dbReference type="EC" id="2.1.1.177" evidence="6"/>
<dbReference type="NCBIfam" id="NF000986">
    <property type="entry name" value="PRK00103.1-4"/>
    <property type="match status" value="1"/>
</dbReference>
<comment type="subcellular location">
    <subcellularLocation>
        <location evidence="6">Cytoplasm</location>
    </subcellularLocation>
</comment>
<evidence type="ECO:0000256" key="2">
    <source>
        <dbReference type="ARBA" id="ARBA00022603"/>
    </source>
</evidence>
<comment type="catalytic activity">
    <reaction evidence="6">
        <text>pseudouridine(1915) in 23S rRNA + S-adenosyl-L-methionine = N(3)-methylpseudouridine(1915) in 23S rRNA + S-adenosyl-L-homocysteine + H(+)</text>
        <dbReference type="Rhea" id="RHEA:42752"/>
        <dbReference type="Rhea" id="RHEA-COMP:10221"/>
        <dbReference type="Rhea" id="RHEA-COMP:10222"/>
        <dbReference type="ChEBI" id="CHEBI:15378"/>
        <dbReference type="ChEBI" id="CHEBI:57856"/>
        <dbReference type="ChEBI" id="CHEBI:59789"/>
        <dbReference type="ChEBI" id="CHEBI:65314"/>
        <dbReference type="ChEBI" id="CHEBI:74486"/>
        <dbReference type="EC" id="2.1.1.177"/>
    </reaction>
</comment>
<dbReference type="Pfam" id="PF02590">
    <property type="entry name" value="SPOUT_MTase"/>
    <property type="match status" value="1"/>
</dbReference>
<evidence type="ECO:0000256" key="5">
    <source>
        <dbReference type="ARBA" id="ARBA00038303"/>
    </source>
</evidence>
<accession>A0ABS2PGC7</accession>
<dbReference type="SUPFAM" id="SSF75217">
    <property type="entry name" value="alpha/beta knot"/>
    <property type="match status" value="1"/>
</dbReference>
<dbReference type="InterPro" id="IPR003742">
    <property type="entry name" value="RlmH-like"/>
</dbReference>
<feature type="binding site" evidence="6">
    <location>
        <position position="108"/>
    </location>
    <ligand>
        <name>S-adenosyl-L-methionine</name>
        <dbReference type="ChEBI" id="CHEBI:59789"/>
    </ligand>
</feature>
<dbReference type="EMBL" id="JAFBEC010000013">
    <property type="protein sequence ID" value="MBM7634488.1"/>
    <property type="molecule type" value="Genomic_DNA"/>
</dbReference>
<comment type="function">
    <text evidence="6">Specifically methylates the pseudouridine at position 1915 (m3Psi1915) in 23S rRNA.</text>
</comment>
<feature type="binding site" evidence="6">
    <location>
        <position position="76"/>
    </location>
    <ligand>
        <name>S-adenosyl-L-methionine</name>
        <dbReference type="ChEBI" id="CHEBI:59789"/>
    </ligand>
</feature>
<evidence type="ECO:0000256" key="4">
    <source>
        <dbReference type="ARBA" id="ARBA00022691"/>
    </source>
</evidence>
<dbReference type="Proteomes" id="UP000741863">
    <property type="component" value="Unassembled WGS sequence"/>
</dbReference>
<sequence>MKISIIAVGKIKEKYIQSGIDEFSKRLRTDVKFEVIEVPDEKAPERLSEKEMEQIKQKEGQRIEKKIKAGDYVIVLERQGKMLSSEQLAERFETLPTYGTSAITFIIGGSLGMSQELLQRADLKWSFSALTFPHQLMRLMLTEQIYRAVQINKGSPYHK</sequence>
<comment type="subunit">
    <text evidence="6">Homodimer.</text>
</comment>
<reference evidence="7 8" key="1">
    <citation type="submission" date="2021-01" db="EMBL/GenBank/DDBJ databases">
        <title>Genomic Encyclopedia of Type Strains, Phase IV (KMG-IV): sequencing the most valuable type-strain genomes for metagenomic binning, comparative biology and taxonomic classification.</title>
        <authorList>
            <person name="Goeker M."/>
        </authorList>
    </citation>
    <scope>NUCLEOTIDE SEQUENCE [LARGE SCALE GENOMIC DNA]</scope>
    <source>
        <strain evidence="7 8">DSM 25540</strain>
    </source>
</reference>
<dbReference type="RefSeq" id="WP_204699298.1">
    <property type="nucleotide sequence ID" value="NZ_JAFBEC010000013.1"/>
</dbReference>
<name>A0ABS2PGC7_9BACL</name>
<dbReference type="PANTHER" id="PTHR33603:SF1">
    <property type="entry name" value="RIBOSOMAL RNA LARGE SUBUNIT METHYLTRANSFERASE H"/>
    <property type="match status" value="1"/>
</dbReference>
<dbReference type="NCBIfam" id="TIGR00246">
    <property type="entry name" value="tRNA_RlmH_YbeA"/>
    <property type="match status" value="1"/>
</dbReference>
<comment type="caution">
    <text evidence="7">The sequence shown here is derived from an EMBL/GenBank/DDBJ whole genome shotgun (WGS) entry which is preliminary data.</text>
</comment>
<dbReference type="CDD" id="cd18081">
    <property type="entry name" value="RlmH-like"/>
    <property type="match status" value="1"/>
</dbReference>
<proteinExistence type="inferred from homology"/>
<evidence type="ECO:0000313" key="8">
    <source>
        <dbReference type="Proteomes" id="UP000741863"/>
    </source>
</evidence>
<evidence type="ECO:0000256" key="6">
    <source>
        <dbReference type="HAMAP-Rule" id="MF_00658"/>
    </source>
</evidence>
<evidence type="ECO:0000256" key="1">
    <source>
        <dbReference type="ARBA" id="ARBA00022552"/>
    </source>
</evidence>
<organism evidence="7 8">
    <name type="scientific">Geomicrobium sediminis</name>
    <dbReference type="NCBI Taxonomy" id="1347788"/>
    <lineage>
        <taxon>Bacteria</taxon>
        <taxon>Bacillati</taxon>
        <taxon>Bacillota</taxon>
        <taxon>Bacilli</taxon>
        <taxon>Bacillales</taxon>
        <taxon>Geomicrobium</taxon>
    </lineage>
</organism>
<feature type="binding site" evidence="6">
    <location>
        <begin position="127"/>
        <end position="132"/>
    </location>
    <ligand>
        <name>S-adenosyl-L-methionine</name>
        <dbReference type="ChEBI" id="CHEBI:59789"/>
    </ligand>
</feature>
<dbReference type="GO" id="GO:0032259">
    <property type="term" value="P:methylation"/>
    <property type="evidence" value="ECO:0007669"/>
    <property type="project" value="UniProtKB-KW"/>
</dbReference>
<keyword evidence="1 6" id="KW-0698">rRNA processing</keyword>
<dbReference type="NCBIfam" id="NF000985">
    <property type="entry name" value="PRK00103.1-3"/>
    <property type="match status" value="1"/>
</dbReference>
<dbReference type="InterPro" id="IPR029028">
    <property type="entry name" value="Alpha/beta_knot_MTases"/>
</dbReference>
<keyword evidence="2 6" id="KW-0489">Methyltransferase</keyword>
<evidence type="ECO:0000256" key="3">
    <source>
        <dbReference type="ARBA" id="ARBA00022679"/>
    </source>
</evidence>
<gene>
    <name evidence="6" type="primary">rlmH</name>
    <name evidence="7" type="ORF">JOD17_003607</name>
</gene>
<keyword evidence="3 6" id="KW-0808">Transferase</keyword>
<keyword evidence="4 6" id="KW-0949">S-adenosyl-L-methionine</keyword>
<comment type="similarity">
    <text evidence="5 6">Belongs to the RNA methyltransferase RlmH family.</text>
</comment>
<protein>
    <recommendedName>
        <fullName evidence="6">Ribosomal RNA large subunit methyltransferase H</fullName>
        <ecNumber evidence="6">2.1.1.177</ecNumber>
    </recommendedName>
    <alternativeName>
        <fullName evidence="6">23S rRNA (pseudouridine1915-N3)-methyltransferase</fullName>
    </alternativeName>
    <alternativeName>
        <fullName evidence="6">23S rRNA m3Psi1915 methyltransferase</fullName>
    </alternativeName>
    <alternativeName>
        <fullName evidence="6">rRNA (pseudouridine-N3-)-methyltransferase RlmH</fullName>
    </alternativeName>
</protein>
<evidence type="ECO:0000313" key="7">
    <source>
        <dbReference type="EMBL" id="MBM7634488.1"/>
    </source>
</evidence>
<dbReference type="InterPro" id="IPR029026">
    <property type="entry name" value="tRNA_m1G_MTases_N"/>
</dbReference>
<dbReference type="PANTHER" id="PTHR33603">
    <property type="entry name" value="METHYLTRANSFERASE"/>
    <property type="match status" value="1"/>
</dbReference>